<dbReference type="PANTHER" id="PTHR31375">
    <property type="match status" value="1"/>
</dbReference>
<organism evidence="9 10">
    <name type="scientific">Hibiscus syriacus</name>
    <name type="common">Rose of Sharon</name>
    <dbReference type="NCBI Taxonomy" id="106335"/>
    <lineage>
        <taxon>Eukaryota</taxon>
        <taxon>Viridiplantae</taxon>
        <taxon>Streptophyta</taxon>
        <taxon>Embryophyta</taxon>
        <taxon>Tracheophyta</taxon>
        <taxon>Spermatophyta</taxon>
        <taxon>Magnoliopsida</taxon>
        <taxon>eudicotyledons</taxon>
        <taxon>Gunneridae</taxon>
        <taxon>Pentapetalae</taxon>
        <taxon>rosids</taxon>
        <taxon>malvids</taxon>
        <taxon>Malvales</taxon>
        <taxon>Malvaceae</taxon>
        <taxon>Malvoideae</taxon>
        <taxon>Hibiscus</taxon>
    </lineage>
</organism>
<keyword evidence="10" id="KW-1185">Reference proteome</keyword>
<evidence type="ECO:0000256" key="3">
    <source>
        <dbReference type="ARBA" id="ARBA00022512"/>
    </source>
</evidence>
<dbReference type="InterPro" id="IPR012334">
    <property type="entry name" value="Pectin_lyas_fold"/>
</dbReference>
<sequence>MVNSGRVDVLGSWPGRFVGSDLSARLGSLLGLLNCAVVLQVPAGKNYVLKPVRFSGPCKSNLTVEMSGNIAASDDRSDYKEDNRHWLTFDGVDNLLVEGGGGKINGNGNIWWQNSCKINITLPCTDAPTPIIMVSYHMVRNFFWLFTYVVCNEFMIEDRKDGRCPGKDIEAQTPRKIVECRNEEEATDHGTACGNADTCT</sequence>
<dbReference type="SUPFAM" id="SSF51126">
    <property type="entry name" value="Pectin lyase-like"/>
    <property type="match status" value="1"/>
</dbReference>
<comment type="caution">
    <text evidence="9">The sequence shown here is derived from an EMBL/GenBank/DDBJ whole genome shotgun (WGS) entry which is preliminary data.</text>
</comment>
<reference evidence="9" key="1">
    <citation type="submission" date="2019-09" db="EMBL/GenBank/DDBJ databases">
        <title>Draft genome information of white flower Hibiscus syriacus.</title>
        <authorList>
            <person name="Kim Y.-M."/>
        </authorList>
    </citation>
    <scope>NUCLEOTIDE SEQUENCE [LARGE SCALE GENOMIC DNA]</scope>
    <source>
        <strain evidence="9">YM2019G1</strain>
    </source>
</reference>
<evidence type="ECO:0000256" key="2">
    <source>
        <dbReference type="ARBA" id="ARBA00008834"/>
    </source>
</evidence>
<comment type="similarity">
    <text evidence="2 8">Belongs to the glycosyl hydrolase 28 family.</text>
</comment>
<evidence type="ECO:0000313" key="9">
    <source>
        <dbReference type="EMBL" id="KAE8681826.1"/>
    </source>
</evidence>
<dbReference type="GO" id="GO:0004650">
    <property type="term" value="F:polygalacturonase activity"/>
    <property type="evidence" value="ECO:0007669"/>
    <property type="project" value="InterPro"/>
</dbReference>
<dbReference type="AlphaFoldDB" id="A0A6A2YR78"/>
<dbReference type="Proteomes" id="UP000436088">
    <property type="component" value="Unassembled WGS sequence"/>
</dbReference>
<comment type="subcellular location">
    <subcellularLocation>
        <location evidence="1">Secreted</location>
        <location evidence="1">Cell wall</location>
    </subcellularLocation>
</comment>
<evidence type="ECO:0000256" key="7">
    <source>
        <dbReference type="ARBA" id="ARBA00023316"/>
    </source>
</evidence>
<dbReference type="EMBL" id="VEPZ02001298">
    <property type="protein sequence ID" value="KAE8681826.1"/>
    <property type="molecule type" value="Genomic_DNA"/>
</dbReference>
<dbReference type="Gene3D" id="2.160.20.10">
    <property type="entry name" value="Single-stranded right-handed beta-helix, Pectin lyase-like"/>
    <property type="match status" value="1"/>
</dbReference>
<dbReference type="InterPro" id="IPR000743">
    <property type="entry name" value="Glyco_hydro_28"/>
</dbReference>
<proteinExistence type="inferred from homology"/>
<keyword evidence="7" id="KW-0961">Cell wall biogenesis/degradation</keyword>
<evidence type="ECO:0000256" key="4">
    <source>
        <dbReference type="ARBA" id="ARBA00022525"/>
    </source>
</evidence>
<evidence type="ECO:0000256" key="1">
    <source>
        <dbReference type="ARBA" id="ARBA00004191"/>
    </source>
</evidence>
<protein>
    <recommendedName>
        <fullName evidence="11">Polygalacturonase</fullName>
    </recommendedName>
</protein>
<dbReference type="GO" id="GO:0005975">
    <property type="term" value="P:carbohydrate metabolic process"/>
    <property type="evidence" value="ECO:0007669"/>
    <property type="project" value="InterPro"/>
</dbReference>
<evidence type="ECO:0008006" key="11">
    <source>
        <dbReference type="Google" id="ProtNLM"/>
    </source>
</evidence>
<keyword evidence="3" id="KW-0134">Cell wall</keyword>
<accession>A0A6A2YR78</accession>
<gene>
    <name evidence="9" type="ORF">F3Y22_tig00111303pilonHSYRG00009</name>
</gene>
<dbReference type="GO" id="GO:0071555">
    <property type="term" value="P:cell wall organization"/>
    <property type="evidence" value="ECO:0007669"/>
    <property type="project" value="UniProtKB-KW"/>
</dbReference>
<evidence type="ECO:0000256" key="6">
    <source>
        <dbReference type="ARBA" id="ARBA00023295"/>
    </source>
</evidence>
<keyword evidence="6 8" id="KW-0326">Glycosidase</keyword>
<keyword evidence="4" id="KW-0964">Secreted</keyword>
<name>A0A6A2YR78_HIBSY</name>
<evidence type="ECO:0000313" key="10">
    <source>
        <dbReference type="Proteomes" id="UP000436088"/>
    </source>
</evidence>
<evidence type="ECO:0000256" key="5">
    <source>
        <dbReference type="ARBA" id="ARBA00022801"/>
    </source>
</evidence>
<keyword evidence="5 8" id="KW-0378">Hydrolase</keyword>
<dbReference type="Pfam" id="PF00295">
    <property type="entry name" value="Glyco_hydro_28"/>
    <property type="match status" value="1"/>
</dbReference>
<evidence type="ECO:0000256" key="8">
    <source>
        <dbReference type="RuleBase" id="RU361169"/>
    </source>
</evidence>
<dbReference type="InterPro" id="IPR011050">
    <property type="entry name" value="Pectin_lyase_fold/virulence"/>
</dbReference>